<dbReference type="KEGG" id="mgau:MGALJ_00790"/>
<dbReference type="PANTHER" id="PTHR42847">
    <property type="entry name" value="ALKANESULFONATE MONOOXYGENASE"/>
    <property type="match status" value="1"/>
</dbReference>
<reference evidence="6 7" key="1">
    <citation type="journal article" date="2019" name="Emerg. Microbes Infect.">
        <title>Comprehensive subspecies identification of 175 nontuberculous mycobacteria species based on 7547 genomic profiles.</title>
        <authorList>
            <person name="Matsumoto Y."/>
            <person name="Kinjo T."/>
            <person name="Motooka D."/>
            <person name="Nabeya D."/>
            <person name="Jung N."/>
            <person name="Uechi K."/>
            <person name="Horii T."/>
            <person name="Iida T."/>
            <person name="Fujita J."/>
            <person name="Nakamura S."/>
        </authorList>
    </citation>
    <scope>NUCLEOTIDE SEQUENCE [LARGE SCALE GENOMIC DNA]</scope>
    <source>
        <strain evidence="6 7">JCM 6399</strain>
    </source>
</reference>
<dbReference type="GO" id="GO:0046306">
    <property type="term" value="P:alkanesulfonate catabolic process"/>
    <property type="evidence" value="ECO:0007669"/>
    <property type="project" value="TreeGrafter"/>
</dbReference>
<keyword evidence="4" id="KW-0503">Monooxygenase</keyword>
<keyword evidence="3" id="KW-0560">Oxidoreductase</keyword>
<sequence length="269" mass="29441">MRTVGSGLFLPPFEALADPVTVARLSAEAEEAGWTGVFVWDHLRWCEPISAIADPWITLAAMATATSRIRIGPMVTPLARRRPAKVAKETATLDVLSGGRLTFGVGLGSDAYGVEYTKTGEEVDDRKRAAMLDESLEVVTRAWTGEEVVHRGEHYTVDGVRFLPRPVQQPRIPIWVAGLIGNKRPRRRAARFDGYFPVFLETADQAAEAVADINALGPKDDFDFVVPLSPGTDPAPYIAAGATWWMVEFPWASTTVDLVRGVIREGPLK</sequence>
<evidence type="ECO:0000313" key="6">
    <source>
        <dbReference type="EMBL" id="BBY90410.1"/>
    </source>
</evidence>
<evidence type="ECO:0000256" key="4">
    <source>
        <dbReference type="ARBA" id="ARBA00023033"/>
    </source>
</evidence>
<dbReference type="Gene3D" id="3.20.20.30">
    <property type="entry name" value="Luciferase-like domain"/>
    <property type="match status" value="1"/>
</dbReference>
<dbReference type="RefSeq" id="WP_163724557.1">
    <property type="nucleotide sequence ID" value="NZ_AP022601.1"/>
</dbReference>
<dbReference type="Proteomes" id="UP000465785">
    <property type="component" value="Chromosome"/>
</dbReference>
<dbReference type="SUPFAM" id="SSF51679">
    <property type="entry name" value="Bacterial luciferase-like"/>
    <property type="match status" value="1"/>
</dbReference>
<proteinExistence type="predicted"/>
<gene>
    <name evidence="6" type="ORF">MGALJ_00790</name>
</gene>
<dbReference type="AlphaFoldDB" id="A0A9W4B3Q9"/>
<keyword evidence="2" id="KW-0288">FMN</keyword>
<dbReference type="PANTHER" id="PTHR42847:SF4">
    <property type="entry name" value="ALKANESULFONATE MONOOXYGENASE-RELATED"/>
    <property type="match status" value="1"/>
</dbReference>
<keyword evidence="7" id="KW-1185">Reference proteome</keyword>
<evidence type="ECO:0000256" key="3">
    <source>
        <dbReference type="ARBA" id="ARBA00023002"/>
    </source>
</evidence>
<accession>A0A9W4B3Q9</accession>
<evidence type="ECO:0000259" key="5">
    <source>
        <dbReference type="Pfam" id="PF00296"/>
    </source>
</evidence>
<dbReference type="GO" id="GO:0008726">
    <property type="term" value="F:alkanesulfonate monooxygenase activity"/>
    <property type="evidence" value="ECO:0007669"/>
    <property type="project" value="TreeGrafter"/>
</dbReference>
<evidence type="ECO:0000256" key="1">
    <source>
        <dbReference type="ARBA" id="ARBA00022630"/>
    </source>
</evidence>
<dbReference type="InterPro" id="IPR050172">
    <property type="entry name" value="SsuD_RutA_monooxygenase"/>
</dbReference>
<dbReference type="Pfam" id="PF00296">
    <property type="entry name" value="Bac_luciferase"/>
    <property type="match status" value="1"/>
</dbReference>
<dbReference type="InterPro" id="IPR011251">
    <property type="entry name" value="Luciferase-like_dom"/>
</dbReference>
<evidence type="ECO:0000313" key="7">
    <source>
        <dbReference type="Proteomes" id="UP000465785"/>
    </source>
</evidence>
<organism evidence="6 7">
    <name type="scientific">Mycobacterium gallinarum</name>
    <dbReference type="NCBI Taxonomy" id="39689"/>
    <lineage>
        <taxon>Bacteria</taxon>
        <taxon>Bacillati</taxon>
        <taxon>Actinomycetota</taxon>
        <taxon>Actinomycetes</taxon>
        <taxon>Mycobacteriales</taxon>
        <taxon>Mycobacteriaceae</taxon>
        <taxon>Mycobacterium</taxon>
    </lineage>
</organism>
<name>A0A9W4B3Q9_9MYCO</name>
<keyword evidence="1" id="KW-0285">Flavoprotein</keyword>
<dbReference type="EMBL" id="AP022601">
    <property type="protein sequence ID" value="BBY90410.1"/>
    <property type="molecule type" value="Genomic_DNA"/>
</dbReference>
<feature type="domain" description="Luciferase-like" evidence="5">
    <location>
        <begin position="21"/>
        <end position="226"/>
    </location>
</feature>
<protein>
    <submittedName>
        <fullName evidence="6">Luciferase-like protein</fullName>
    </submittedName>
</protein>
<evidence type="ECO:0000256" key="2">
    <source>
        <dbReference type="ARBA" id="ARBA00022643"/>
    </source>
</evidence>
<dbReference type="InterPro" id="IPR036661">
    <property type="entry name" value="Luciferase-like_sf"/>
</dbReference>